<gene>
    <name evidence="1" type="ORF">DPEC_G00116430</name>
</gene>
<reference evidence="1" key="1">
    <citation type="submission" date="2021-05" db="EMBL/GenBank/DDBJ databases">
        <authorList>
            <person name="Pan Q."/>
            <person name="Jouanno E."/>
            <person name="Zahm M."/>
            <person name="Klopp C."/>
            <person name="Cabau C."/>
            <person name="Louis A."/>
            <person name="Berthelot C."/>
            <person name="Parey E."/>
            <person name="Roest Crollius H."/>
            <person name="Montfort J."/>
            <person name="Robinson-Rechavi M."/>
            <person name="Bouchez O."/>
            <person name="Lampietro C."/>
            <person name="Lopez Roques C."/>
            <person name="Donnadieu C."/>
            <person name="Postlethwait J."/>
            <person name="Bobe J."/>
            <person name="Dillon D."/>
            <person name="Chandos A."/>
            <person name="von Hippel F."/>
            <person name="Guiguen Y."/>
        </authorList>
    </citation>
    <scope>NUCLEOTIDE SEQUENCE</scope>
    <source>
        <strain evidence="1">YG-Jan2019</strain>
    </source>
</reference>
<comment type="caution">
    <text evidence="1">The sequence shown here is derived from an EMBL/GenBank/DDBJ whole genome shotgun (WGS) entry which is preliminary data.</text>
</comment>
<accession>A0ACC2GUU4</accession>
<organism evidence="1 2">
    <name type="scientific">Dallia pectoralis</name>
    <name type="common">Alaska blackfish</name>
    <dbReference type="NCBI Taxonomy" id="75939"/>
    <lineage>
        <taxon>Eukaryota</taxon>
        <taxon>Metazoa</taxon>
        <taxon>Chordata</taxon>
        <taxon>Craniata</taxon>
        <taxon>Vertebrata</taxon>
        <taxon>Euteleostomi</taxon>
        <taxon>Actinopterygii</taxon>
        <taxon>Neopterygii</taxon>
        <taxon>Teleostei</taxon>
        <taxon>Protacanthopterygii</taxon>
        <taxon>Esociformes</taxon>
        <taxon>Umbridae</taxon>
        <taxon>Dallia</taxon>
    </lineage>
</organism>
<protein>
    <submittedName>
        <fullName evidence="1">Uncharacterized protein</fullName>
    </submittedName>
</protein>
<evidence type="ECO:0000313" key="2">
    <source>
        <dbReference type="Proteomes" id="UP001157502"/>
    </source>
</evidence>
<dbReference type="Proteomes" id="UP001157502">
    <property type="component" value="Chromosome 9"/>
</dbReference>
<proteinExistence type="predicted"/>
<name>A0ACC2GUU4_DALPE</name>
<sequence>MGANWAAFPNRTYRRLGDSAKSNRATGSSRSPLDLQSRQFATCDVSLTMASGTHGQGREFHKLNQENPNGCLHQISMLSAADKIMKEVDFLNKEEIDKERFPVSRGTHYSGKAKRVSVCYKRKSLARVSVVVAPPPGRAVCDMANKENELTCPEEVQAKHYNDNCGFPVNSATDAGSKMAGPGNKYNDYFSELSKDHDAMTHVLFGRNLRLNVALTLWRKNASELVAYLIRIQDVSVLLDCLPVMTKNLQDEASCISLGCCVDLLPQVILIIGSKYEEHLIVALQWLQSVIKKWWPELSSNSKSLQDRRSEDKNLQVMKQQLMEMWEEGHRLSLVPGTTGEMAKTIGSYLTQLR</sequence>
<evidence type="ECO:0000313" key="1">
    <source>
        <dbReference type="EMBL" id="KAJ8007332.1"/>
    </source>
</evidence>
<dbReference type="EMBL" id="CM055736">
    <property type="protein sequence ID" value="KAJ8007332.1"/>
    <property type="molecule type" value="Genomic_DNA"/>
</dbReference>
<keyword evidence="2" id="KW-1185">Reference proteome</keyword>